<dbReference type="SUPFAM" id="SSF53790">
    <property type="entry name" value="Tetrapyrrole methylase"/>
    <property type="match status" value="1"/>
</dbReference>
<dbReference type="InterPro" id="IPR014777">
    <property type="entry name" value="4pyrrole_Mease_sub1"/>
</dbReference>
<dbReference type="InterPro" id="IPR051810">
    <property type="entry name" value="Precorrin_MeTrfase"/>
</dbReference>
<evidence type="ECO:0000256" key="4">
    <source>
        <dbReference type="ARBA" id="ARBA00022679"/>
    </source>
</evidence>
<dbReference type="KEGG" id="dwd:DSCW_34040"/>
<dbReference type="Gene3D" id="3.40.1010.10">
    <property type="entry name" value="Cobalt-precorrin-4 Transmethylase, Domain 1"/>
    <property type="match status" value="1"/>
</dbReference>
<comment type="pathway">
    <text evidence="1">Cofactor biosynthesis; adenosylcobalamin biosynthesis.</text>
</comment>
<reference evidence="7 8" key="1">
    <citation type="submission" date="2019-11" db="EMBL/GenBank/DDBJ databases">
        <title>Comparative genomics of hydrocarbon-degrading Desulfosarcina strains.</title>
        <authorList>
            <person name="Watanabe M."/>
            <person name="Kojima H."/>
            <person name="Fukui M."/>
        </authorList>
    </citation>
    <scope>NUCLEOTIDE SEQUENCE [LARGE SCALE GENOMIC DNA]</scope>
    <source>
        <strain evidence="7 8">PP31</strain>
    </source>
</reference>
<dbReference type="PANTHER" id="PTHR47036">
    <property type="entry name" value="COBALT-FACTOR III C(17)-METHYLTRANSFERASE-RELATED"/>
    <property type="match status" value="1"/>
</dbReference>
<gene>
    <name evidence="7" type="ORF">DSCW_34040</name>
</gene>
<dbReference type="Gene3D" id="3.30.950.10">
    <property type="entry name" value="Methyltransferase, Cobalt-precorrin-4 Transmethylase, Domain 2"/>
    <property type="match status" value="1"/>
</dbReference>
<evidence type="ECO:0000256" key="5">
    <source>
        <dbReference type="ARBA" id="ARBA00022691"/>
    </source>
</evidence>
<keyword evidence="8" id="KW-1185">Reference proteome</keyword>
<dbReference type="CDD" id="cd11646">
    <property type="entry name" value="Precorrin_3B_C17_MT"/>
    <property type="match status" value="1"/>
</dbReference>
<keyword evidence="5" id="KW-0949">S-adenosyl-L-methionine</keyword>
<sequence length="210" mass="22816">MTREVERVAAAIDAACLGKSVALVSSGDPGIYAMAGLALEMCEARRVAAVPSWTAANGDSDETGSLRVEVVPGIPALCAGAALLGAPLMHDFCAISLSDLLTPWEVIETRLDAAARADFVMVLYNPKSKKRHWQLEKARQIMMNHKPAQTPVGVVTGAMRSDQRIQVTTLEELHTAMVNMQSTVFIGNHSTRRYGDFLLTLRGYGEKYRL</sequence>
<dbReference type="InterPro" id="IPR006363">
    <property type="entry name" value="Cbl_synth_CobJ/CibH_dom"/>
</dbReference>
<feature type="domain" description="Tetrapyrrole methylase" evidence="6">
    <location>
        <begin position="6"/>
        <end position="173"/>
    </location>
</feature>
<dbReference type="InterPro" id="IPR035996">
    <property type="entry name" value="4pyrrol_Methylase_sf"/>
</dbReference>
<evidence type="ECO:0000256" key="2">
    <source>
        <dbReference type="ARBA" id="ARBA00022573"/>
    </source>
</evidence>
<evidence type="ECO:0000259" key="6">
    <source>
        <dbReference type="Pfam" id="PF00590"/>
    </source>
</evidence>
<evidence type="ECO:0000256" key="1">
    <source>
        <dbReference type="ARBA" id="ARBA00004953"/>
    </source>
</evidence>
<dbReference type="UniPathway" id="UPA00148"/>
<dbReference type="Pfam" id="PF00590">
    <property type="entry name" value="TP_methylase"/>
    <property type="match status" value="1"/>
</dbReference>
<evidence type="ECO:0000256" key="3">
    <source>
        <dbReference type="ARBA" id="ARBA00022603"/>
    </source>
</evidence>
<name>A0A5K7ZIU5_9BACT</name>
<keyword evidence="2" id="KW-0169">Cobalamin biosynthesis</keyword>
<dbReference type="Proteomes" id="UP000427769">
    <property type="component" value="Chromosome"/>
</dbReference>
<evidence type="ECO:0000313" key="7">
    <source>
        <dbReference type="EMBL" id="BBO75987.1"/>
    </source>
</evidence>
<evidence type="ECO:0000313" key="8">
    <source>
        <dbReference type="Proteomes" id="UP000427769"/>
    </source>
</evidence>
<dbReference type="GO" id="GO:0032259">
    <property type="term" value="P:methylation"/>
    <property type="evidence" value="ECO:0007669"/>
    <property type="project" value="UniProtKB-KW"/>
</dbReference>
<dbReference type="InterPro" id="IPR014776">
    <property type="entry name" value="4pyrrole_Mease_sub2"/>
</dbReference>
<accession>A0A5K7ZIU5</accession>
<dbReference type="EMBL" id="AP021875">
    <property type="protein sequence ID" value="BBO75987.1"/>
    <property type="molecule type" value="Genomic_DNA"/>
</dbReference>
<proteinExistence type="predicted"/>
<dbReference type="GO" id="GO:0008168">
    <property type="term" value="F:methyltransferase activity"/>
    <property type="evidence" value="ECO:0007669"/>
    <property type="project" value="UniProtKB-KW"/>
</dbReference>
<dbReference type="AlphaFoldDB" id="A0A5K7ZIU5"/>
<keyword evidence="4" id="KW-0808">Transferase</keyword>
<dbReference type="GO" id="GO:0009236">
    <property type="term" value="P:cobalamin biosynthetic process"/>
    <property type="evidence" value="ECO:0007669"/>
    <property type="project" value="UniProtKB-UniPathway"/>
</dbReference>
<dbReference type="InterPro" id="IPR000878">
    <property type="entry name" value="4pyrrol_Mease"/>
</dbReference>
<dbReference type="PANTHER" id="PTHR47036:SF1">
    <property type="entry name" value="COBALT-FACTOR III C(17)-METHYLTRANSFERASE-RELATED"/>
    <property type="match status" value="1"/>
</dbReference>
<organism evidence="7 8">
    <name type="scientific">Desulfosarcina widdelii</name>
    <dbReference type="NCBI Taxonomy" id="947919"/>
    <lineage>
        <taxon>Bacteria</taxon>
        <taxon>Pseudomonadati</taxon>
        <taxon>Thermodesulfobacteriota</taxon>
        <taxon>Desulfobacteria</taxon>
        <taxon>Desulfobacterales</taxon>
        <taxon>Desulfosarcinaceae</taxon>
        <taxon>Desulfosarcina</taxon>
    </lineage>
</organism>
<protein>
    <recommendedName>
        <fullName evidence="6">Tetrapyrrole methylase domain-containing protein</fullName>
    </recommendedName>
</protein>
<keyword evidence="3" id="KW-0489">Methyltransferase</keyword>